<dbReference type="EMBL" id="GL996521">
    <property type="protein sequence ID" value="EGV63813.1"/>
    <property type="molecule type" value="Genomic_DNA"/>
</dbReference>
<feature type="domain" description="Thioesterase" evidence="1">
    <location>
        <begin position="99"/>
        <end position="173"/>
    </location>
</feature>
<evidence type="ECO:0000313" key="3">
    <source>
        <dbReference type="Proteomes" id="UP000000707"/>
    </source>
</evidence>
<dbReference type="PANTHER" id="PTHR47260:SF1">
    <property type="entry name" value="UPF0644 PROTEIN PB2B4.06"/>
    <property type="match status" value="1"/>
</dbReference>
<dbReference type="CDD" id="cd03443">
    <property type="entry name" value="PaaI_thioesterase"/>
    <property type="match status" value="1"/>
</dbReference>
<keyword evidence="3" id="KW-1185">Reference proteome</keyword>
<dbReference type="InterPro" id="IPR029069">
    <property type="entry name" value="HotDog_dom_sf"/>
</dbReference>
<dbReference type="Gene3D" id="3.10.129.10">
    <property type="entry name" value="Hotdog Thioesterase"/>
    <property type="match status" value="1"/>
</dbReference>
<protein>
    <recommendedName>
        <fullName evidence="1">Thioesterase domain-containing protein</fullName>
    </recommendedName>
</protein>
<name>G3B4F6_CANTC</name>
<dbReference type="InterPro" id="IPR006683">
    <property type="entry name" value="Thioestr_dom"/>
</dbReference>
<dbReference type="Pfam" id="PF03061">
    <property type="entry name" value="4HBT"/>
    <property type="match status" value="1"/>
</dbReference>
<dbReference type="GeneID" id="18245762"/>
<dbReference type="KEGG" id="cten:18245762"/>
<proteinExistence type="predicted"/>
<dbReference type="Proteomes" id="UP000000707">
    <property type="component" value="Unassembled WGS sequence"/>
</dbReference>
<dbReference type="PANTHER" id="PTHR47260">
    <property type="entry name" value="UPF0644 PROTEIN PB2B4.06"/>
    <property type="match status" value="1"/>
</dbReference>
<reference evidence="2 3" key="1">
    <citation type="journal article" date="2011" name="Proc. Natl. Acad. Sci. U.S.A.">
        <title>Comparative genomics of xylose-fermenting fungi for enhanced biofuel production.</title>
        <authorList>
            <person name="Wohlbach D.J."/>
            <person name="Kuo A."/>
            <person name="Sato T.K."/>
            <person name="Potts K.M."/>
            <person name="Salamov A.A."/>
            <person name="LaButti K.M."/>
            <person name="Sun H."/>
            <person name="Clum A."/>
            <person name="Pangilinan J.L."/>
            <person name="Lindquist E.A."/>
            <person name="Lucas S."/>
            <person name="Lapidus A."/>
            <person name="Jin M."/>
            <person name="Gunawan C."/>
            <person name="Balan V."/>
            <person name="Dale B.E."/>
            <person name="Jeffries T.W."/>
            <person name="Zinkel R."/>
            <person name="Barry K.W."/>
            <person name="Grigoriev I.V."/>
            <person name="Gasch A.P."/>
        </authorList>
    </citation>
    <scope>NUCLEOTIDE SEQUENCE [LARGE SCALE GENOMIC DNA]</scope>
    <source>
        <strain evidence="3">ATCC 10573 / BCRC 21748 / CBS 615 / JCM 9827 / NBRC 10315 / NRRL Y-1498 / VKM Y-70</strain>
    </source>
</reference>
<dbReference type="SUPFAM" id="SSF54637">
    <property type="entry name" value="Thioesterase/thiol ester dehydrase-isomerase"/>
    <property type="match status" value="1"/>
</dbReference>
<dbReference type="AlphaFoldDB" id="G3B4F6"/>
<dbReference type="RefSeq" id="XP_006686127.1">
    <property type="nucleotide sequence ID" value="XM_006686064.1"/>
</dbReference>
<dbReference type="InterPro" id="IPR052061">
    <property type="entry name" value="PTE-AB_protein"/>
</dbReference>
<accession>G3B4F6</accession>
<gene>
    <name evidence="2" type="ORF">CANTEDRAFT_104937</name>
</gene>
<evidence type="ECO:0000259" key="1">
    <source>
        <dbReference type="Pfam" id="PF03061"/>
    </source>
</evidence>
<evidence type="ECO:0000313" key="2">
    <source>
        <dbReference type="EMBL" id="EGV63813.1"/>
    </source>
</evidence>
<sequence length="194" mass="22058">MVGETSKYEEHIHSLAVYQELLEQHKAFNLSRLIEENLRPNLTGDTLIGDDKINYRGNGIFFIDDAFLQEYDDIDEVKDGESNFLVTFFHLGSKLSGHNGIVHGGLLATLLDELTCRLAFQNFHSKKGVTANLNINYKKPCFVNSVVMIKCELSRKSGRKCWVKGSVFSVKDSELELLTECECLVIEPRWVKNL</sequence>
<dbReference type="HOGENOM" id="CLU_052827_2_1_1"/>
<dbReference type="OrthoDB" id="506431at2759"/>
<dbReference type="eggNOG" id="KOG4781">
    <property type="taxonomic scope" value="Eukaryota"/>
</dbReference>
<organism evidence="3">
    <name type="scientific">Candida tenuis (strain ATCC 10573 / BCRC 21748 / CBS 615 / JCM 9827 / NBRC 10315 / NRRL Y-1498 / VKM Y-70)</name>
    <name type="common">Yeast</name>
    <name type="synonym">Yamadazyma tenuis</name>
    <dbReference type="NCBI Taxonomy" id="590646"/>
    <lineage>
        <taxon>Eukaryota</taxon>
        <taxon>Fungi</taxon>
        <taxon>Dikarya</taxon>
        <taxon>Ascomycota</taxon>
        <taxon>Saccharomycotina</taxon>
        <taxon>Pichiomycetes</taxon>
        <taxon>Debaryomycetaceae</taxon>
        <taxon>Yamadazyma</taxon>
    </lineage>
</organism>